<dbReference type="Proteomes" id="UP000180215">
    <property type="component" value="Unassembled WGS sequence"/>
</dbReference>
<proteinExistence type="predicted"/>
<name>A0A1S1P3T7_METEX</name>
<accession>A0A1S1P3T7</accession>
<evidence type="ECO:0000259" key="1">
    <source>
        <dbReference type="Pfam" id="PF17432"/>
    </source>
</evidence>
<dbReference type="InterPro" id="IPR024601">
    <property type="entry name" value="Peptidase_M1_pepN_C"/>
</dbReference>
<reference evidence="2 3" key="1">
    <citation type="submission" date="2016-10" db="EMBL/GenBank/DDBJ databases">
        <title>Draft genome sequence of Methylobacterium extorquens CP3, a seed endophyte of Crotalaria pumila with plant growth-promoting and metal tolerance properties.</title>
        <authorList>
            <person name="Sanchez-Lopez A.S."/>
            <person name="Van Hamme J.D."/>
            <person name="Thijs S."/>
            <person name="Mcammond B.M."/>
            <person name="Stevens V."/>
            <person name="Gonzalez-Chavez M.D.C."/>
            <person name="Vangronsveld J."/>
        </authorList>
    </citation>
    <scope>NUCLEOTIDE SEQUENCE [LARGE SCALE GENOMIC DNA]</scope>
    <source>
        <strain evidence="2 3">CP3</strain>
    </source>
</reference>
<feature type="domain" description="Peptidase M1 alanyl aminopeptidase C-terminal" evidence="1">
    <location>
        <begin position="1"/>
        <end position="63"/>
    </location>
</feature>
<evidence type="ECO:0000313" key="3">
    <source>
        <dbReference type="Proteomes" id="UP000180215"/>
    </source>
</evidence>
<organism evidence="2 3">
    <name type="scientific">Methylorubrum extorquens</name>
    <name type="common">Methylobacterium dichloromethanicum</name>
    <name type="synonym">Methylobacterium extorquens</name>
    <dbReference type="NCBI Taxonomy" id="408"/>
    <lineage>
        <taxon>Bacteria</taxon>
        <taxon>Pseudomonadati</taxon>
        <taxon>Pseudomonadota</taxon>
        <taxon>Alphaproteobacteria</taxon>
        <taxon>Hyphomicrobiales</taxon>
        <taxon>Methylobacteriaceae</taxon>
        <taxon>Methylorubrum</taxon>
    </lineage>
</organism>
<dbReference type="AlphaFoldDB" id="A0A1S1P3T7"/>
<dbReference type="InterPro" id="IPR037144">
    <property type="entry name" value="Peptidase_M1_pepN_C_sf"/>
</dbReference>
<comment type="caution">
    <text evidence="2">The sequence shown here is derived from an EMBL/GenBank/DDBJ whole genome shotgun (WGS) entry which is preliminary data.</text>
</comment>
<dbReference type="EMBL" id="MNAO01000225">
    <property type="protein sequence ID" value="OHV15705.1"/>
    <property type="molecule type" value="Genomic_DNA"/>
</dbReference>
<dbReference type="Pfam" id="PF17432">
    <property type="entry name" value="DUF3458_C"/>
    <property type="match status" value="1"/>
</dbReference>
<gene>
    <name evidence="2" type="ORF">BK022_17095</name>
</gene>
<sequence length="64" mass="6818">MAETVLALDGTNPQVAARLMTAFGPWRRLEPVRRAAAETALRRIAATPGLSRDVTDIGTRSLAG</sequence>
<protein>
    <recommendedName>
        <fullName evidence="1">Peptidase M1 alanyl aminopeptidase C-terminal domain-containing protein</fullName>
    </recommendedName>
</protein>
<dbReference type="Gene3D" id="1.25.50.10">
    <property type="entry name" value="Peptidase M1, alanyl aminopeptidase, C-terminal domain"/>
    <property type="match status" value="1"/>
</dbReference>
<evidence type="ECO:0000313" key="2">
    <source>
        <dbReference type="EMBL" id="OHV15705.1"/>
    </source>
</evidence>